<dbReference type="GO" id="GO:0060271">
    <property type="term" value="P:cilium assembly"/>
    <property type="evidence" value="ECO:0007669"/>
    <property type="project" value="InterPro"/>
</dbReference>
<dbReference type="Pfam" id="PF21050">
    <property type="entry name" value="ARMC9_ARM"/>
    <property type="match status" value="1"/>
</dbReference>
<feature type="compositionally biased region" description="Polar residues" evidence="1">
    <location>
        <begin position="285"/>
        <end position="298"/>
    </location>
</feature>
<dbReference type="GO" id="GO:0097542">
    <property type="term" value="C:ciliary tip"/>
    <property type="evidence" value="ECO:0007669"/>
    <property type="project" value="TreeGrafter"/>
</dbReference>
<feature type="compositionally biased region" description="Low complexity" evidence="1">
    <location>
        <begin position="650"/>
        <end position="672"/>
    </location>
</feature>
<name>A0A7S2QUJ5_9CHLO</name>
<dbReference type="GO" id="GO:0005814">
    <property type="term" value="C:centriole"/>
    <property type="evidence" value="ECO:0007669"/>
    <property type="project" value="TreeGrafter"/>
</dbReference>
<dbReference type="InterPro" id="IPR040369">
    <property type="entry name" value="ARMC9"/>
</dbReference>
<feature type="compositionally biased region" description="Low complexity" evidence="1">
    <location>
        <begin position="384"/>
        <end position="408"/>
    </location>
</feature>
<sequence length="692" mass="70026">MIRQGLLEWVLVFMQDLDSLSEFTIEYGCALMMNLSLRSAGRTVACRFHTQLLTLCEALIESKNEQIRTYVNGTLYSVFERGVMREAARQRGYPDMLAAVSSTAPEIFAGQIEYIMRQLDTDNSGCGEGDGGESEDAAGEDGDLYYDDDDAMVDVQLADESSAHVPGAVQGEALLCSAYLAATDDAVQQADMMRASLAGTAKSGLVVMDTRSSLGNTSVLTGSVIFSTAASMALPNGSMQLPGNSLAAPLNRPTTPSRLSQTLEKQQQLLNGSINSQLDQSVNGSVLGSMNGSMNGSALGSLGRSQGPGARTHPNGARPSRLSVATSAAAAAKAESTEDARGSGARMSREALSPVYSSDPDWSRGSVAASGAVLPRSSQAQALPAADARPGSSGSASGGAQRPASSSAMIDPRPPSSGRLDPVSPTPGGLDSRPPTSGGLDPRAPTLGQRLSEVGLDVRPSSSAGPLPEGPAADGNTLDARPGTGLSGQISGVRVSPPPPLSQQGSLGRRSSTSVGGSTDRLSTPLMKQPSVEHPGGGQLGTSGSLRPGTGQQQAQAPDSGSGSPPCSPLGSPGAVGTTPPSPPSARNSGVLPSPAASLSARRGSEMMNSNGSPLPAARQSSASPSSTGAQSPGMSPAGSRVGTPGPAQAVAGGSVPVSPAGPPSRSSSLGGRADRTPSGDRLRTRMAPMKQ</sequence>
<gene>
    <name evidence="3" type="ORF">CCHL1392_LOCUS1062</name>
</gene>
<evidence type="ECO:0000256" key="1">
    <source>
        <dbReference type="SAM" id="MobiDB-lite"/>
    </source>
</evidence>
<evidence type="ECO:0000259" key="2">
    <source>
        <dbReference type="Pfam" id="PF21050"/>
    </source>
</evidence>
<feature type="compositionally biased region" description="Low complexity" evidence="1">
    <location>
        <begin position="558"/>
        <end position="573"/>
    </location>
</feature>
<dbReference type="EMBL" id="HBHD01001935">
    <property type="protein sequence ID" value="CAD9652387.1"/>
    <property type="molecule type" value="Transcribed_RNA"/>
</dbReference>
<dbReference type="AlphaFoldDB" id="A0A7S2QUJ5"/>
<dbReference type="PANTHER" id="PTHR14881">
    <property type="entry name" value="LISH DOMAIN-CONTAINING PROTEIN ARMC9"/>
    <property type="match status" value="1"/>
</dbReference>
<feature type="region of interest" description="Disordered" evidence="1">
    <location>
        <begin position="285"/>
        <end position="692"/>
    </location>
</feature>
<dbReference type="PANTHER" id="PTHR14881:SF4">
    <property type="entry name" value="LISH DOMAIN-CONTAINING PROTEIN ARMC9"/>
    <property type="match status" value="1"/>
</dbReference>
<feature type="compositionally biased region" description="Low complexity" evidence="1">
    <location>
        <begin position="613"/>
        <end position="633"/>
    </location>
</feature>
<dbReference type="GO" id="GO:0036064">
    <property type="term" value="C:ciliary basal body"/>
    <property type="evidence" value="ECO:0007669"/>
    <property type="project" value="InterPro"/>
</dbReference>
<organism evidence="3">
    <name type="scientific">Chlamydomonas chlamydogama</name>
    <dbReference type="NCBI Taxonomy" id="225041"/>
    <lineage>
        <taxon>Eukaryota</taxon>
        <taxon>Viridiplantae</taxon>
        <taxon>Chlorophyta</taxon>
        <taxon>core chlorophytes</taxon>
        <taxon>Chlorophyceae</taxon>
        <taxon>CS clade</taxon>
        <taxon>Chlamydomonadales</taxon>
        <taxon>Chlamydomonadaceae</taxon>
        <taxon>Chlamydomonas</taxon>
    </lineage>
</organism>
<proteinExistence type="predicted"/>
<reference evidence="3" key="1">
    <citation type="submission" date="2021-01" db="EMBL/GenBank/DDBJ databases">
        <authorList>
            <person name="Corre E."/>
            <person name="Pelletier E."/>
            <person name="Niang G."/>
            <person name="Scheremetjew M."/>
            <person name="Finn R."/>
            <person name="Kale V."/>
            <person name="Holt S."/>
            <person name="Cochrane G."/>
            <person name="Meng A."/>
            <person name="Brown T."/>
            <person name="Cohen L."/>
        </authorList>
    </citation>
    <scope>NUCLEOTIDE SEQUENCE</scope>
    <source>
        <strain evidence="3">SAG 11-48b</strain>
    </source>
</reference>
<evidence type="ECO:0000313" key="3">
    <source>
        <dbReference type="EMBL" id="CAD9652387.1"/>
    </source>
</evidence>
<feature type="compositionally biased region" description="Low complexity" evidence="1">
    <location>
        <begin position="502"/>
        <end position="519"/>
    </location>
</feature>
<feature type="region of interest" description="Disordered" evidence="1">
    <location>
        <begin position="123"/>
        <end position="142"/>
    </location>
</feature>
<feature type="compositionally biased region" description="Acidic residues" evidence="1">
    <location>
        <begin position="130"/>
        <end position="142"/>
    </location>
</feature>
<dbReference type="InterPro" id="IPR048959">
    <property type="entry name" value="ARMC9_ARM_dom"/>
</dbReference>
<feature type="compositionally biased region" description="Polar residues" evidence="1">
    <location>
        <begin position="542"/>
        <end position="557"/>
    </location>
</feature>
<feature type="compositionally biased region" description="Low complexity" evidence="1">
    <location>
        <begin position="325"/>
        <end position="334"/>
    </location>
</feature>
<protein>
    <recommendedName>
        <fullName evidence="2">LisH domain-containing protein</fullName>
    </recommendedName>
</protein>
<accession>A0A7S2QUJ5</accession>
<feature type="compositionally biased region" description="Basic and acidic residues" evidence="1">
    <location>
        <begin position="673"/>
        <end position="684"/>
    </location>
</feature>
<feature type="domain" description="LisH" evidence="2">
    <location>
        <begin position="1"/>
        <end position="119"/>
    </location>
</feature>